<keyword evidence="5 11" id="KW-1133">Transmembrane helix</keyword>
<keyword evidence="9" id="KW-0325">Glycoprotein</keyword>
<evidence type="ECO:0000256" key="9">
    <source>
        <dbReference type="ARBA" id="ARBA00023180"/>
    </source>
</evidence>
<evidence type="ECO:0000313" key="14">
    <source>
        <dbReference type="Proteomes" id="UP001059041"/>
    </source>
</evidence>
<keyword evidence="10" id="KW-0393">Immunoglobulin domain</keyword>
<evidence type="ECO:0000256" key="5">
    <source>
        <dbReference type="ARBA" id="ARBA00022989"/>
    </source>
</evidence>
<dbReference type="PANTHER" id="PTHR25466">
    <property type="entry name" value="T-LYMPHOCYTE ACTIVATION ANTIGEN"/>
    <property type="match status" value="1"/>
</dbReference>
<dbReference type="GO" id="GO:0042102">
    <property type="term" value="P:positive regulation of T cell proliferation"/>
    <property type="evidence" value="ECO:0007669"/>
    <property type="project" value="TreeGrafter"/>
</dbReference>
<feature type="domain" description="Ig-like" evidence="12">
    <location>
        <begin position="196"/>
        <end position="274"/>
    </location>
</feature>
<dbReference type="Gene3D" id="2.60.40.10">
    <property type="entry name" value="Immunoglobulins"/>
    <property type="match status" value="3"/>
</dbReference>
<keyword evidence="6 11" id="KW-0472">Membrane</keyword>
<dbReference type="GO" id="GO:0007166">
    <property type="term" value="P:cell surface receptor signaling pathway"/>
    <property type="evidence" value="ECO:0007669"/>
    <property type="project" value="TreeGrafter"/>
</dbReference>
<name>A0A9W8C6X9_TRIRA</name>
<evidence type="ECO:0000256" key="1">
    <source>
        <dbReference type="ARBA" id="ARBA00004251"/>
    </source>
</evidence>
<feature type="transmembrane region" description="Helical" evidence="11">
    <location>
        <begin position="676"/>
        <end position="698"/>
    </location>
</feature>
<dbReference type="EMBL" id="JAFHDT010000006">
    <property type="protein sequence ID" value="KAI7808813.1"/>
    <property type="molecule type" value="Genomic_DNA"/>
</dbReference>
<keyword evidence="4" id="KW-0732">Signal</keyword>
<evidence type="ECO:0000256" key="11">
    <source>
        <dbReference type="SAM" id="Phobius"/>
    </source>
</evidence>
<dbReference type="InterPro" id="IPR003599">
    <property type="entry name" value="Ig_sub"/>
</dbReference>
<comment type="caution">
    <text evidence="13">The sequence shown here is derived from an EMBL/GenBank/DDBJ whole genome shotgun (WGS) entry which is preliminary data.</text>
</comment>
<feature type="domain" description="Ig-like" evidence="12">
    <location>
        <begin position="1"/>
        <end position="70"/>
    </location>
</feature>
<feature type="domain" description="Ig-like" evidence="12">
    <location>
        <begin position="565"/>
        <end position="663"/>
    </location>
</feature>
<dbReference type="GO" id="GO:0031295">
    <property type="term" value="P:T cell costimulation"/>
    <property type="evidence" value="ECO:0007669"/>
    <property type="project" value="TreeGrafter"/>
</dbReference>
<dbReference type="SUPFAM" id="SSF48726">
    <property type="entry name" value="Immunoglobulin"/>
    <property type="match status" value="4"/>
</dbReference>
<evidence type="ECO:0000313" key="13">
    <source>
        <dbReference type="EMBL" id="KAI7808813.1"/>
    </source>
</evidence>
<keyword evidence="2" id="KW-1003">Cell membrane</keyword>
<evidence type="ECO:0000256" key="6">
    <source>
        <dbReference type="ARBA" id="ARBA00023136"/>
    </source>
</evidence>
<protein>
    <recommendedName>
        <fullName evidence="12">Ig-like domain-containing protein</fullName>
    </recommendedName>
</protein>
<dbReference type="SMART" id="SM00409">
    <property type="entry name" value="IG"/>
    <property type="match status" value="3"/>
</dbReference>
<dbReference type="Proteomes" id="UP001059041">
    <property type="component" value="Linkage Group LG6"/>
</dbReference>
<evidence type="ECO:0000256" key="10">
    <source>
        <dbReference type="ARBA" id="ARBA00023319"/>
    </source>
</evidence>
<dbReference type="AlphaFoldDB" id="A0A9W8C6X9"/>
<dbReference type="PROSITE" id="PS50835">
    <property type="entry name" value="IG_LIKE"/>
    <property type="match status" value="4"/>
</dbReference>
<dbReference type="GO" id="GO:0006955">
    <property type="term" value="P:immune response"/>
    <property type="evidence" value="ECO:0007669"/>
    <property type="project" value="TreeGrafter"/>
</dbReference>
<evidence type="ECO:0000256" key="8">
    <source>
        <dbReference type="ARBA" id="ARBA00023170"/>
    </source>
</evidence>
<dbReference type="PANTHER" id="PTHR25466:SF9">
    <property type="entry name" value="FIBRONECTIN TYPE-III DOMAIN-CONTAINING PROTEIN"/>
    <property type="match status" value="1"/>
</dbReference>
<dbReference type="InterPro" id="IPR036179">
    <property type="entry name" value="Ig-like_dom_sf"/>
</dbReference>
<evidence type="ECO:0000259" key="12">
    <source>
        <dbReference type="PROSITE" id="PS50835"/>
    </source>
</evidence>
<feature type="domain" description="Ig-like" evidence="12">
    <location>
        <begin position="374"/>
        <end position="444"/>
    </location>
</feature>
<evidence type="ECO:0000256" key="7">
    <source>
        <dbReference type="ARBA" id="ARBA00023157"/>
    </source>
</evidence>
<evidence type="ECO:0000256" key="2">
    <source>
        <dbReference type="ARBA" id="ARBA00022475"/>
    </source>
</evidence>
<keyword evidence="8" id="KW-0675">Receptor</keyword>
<dbReference type="InterPro" id="IPR051713">
    <property type="entry name" value="T-cell_Activation_Regulation"/>
</dbReference>
<keyword evidence="14" id="KW-1185">Reference proteome</keyword>
<evidence type="ECO:0000256" key="3">
    <source>
        <dbReference type="ARBA" id="ARBA00022692"/>
    </source>
</evidence>
<dbReference type="GO" id="GO:0042130">
    <property type="term" value="P:negative regulation of T cell proliferation"/>
    <property type="evidence" value="ECO:0007669"/>
    <property type="project" value="TreeGrafter"/>
</dbReference>
<gene>
    <name evidence="13" type="ORF">IRJ41_015380</name>
</gene>
<accession>A0A9W8C6X9</accession>
<dbReference type="InterPro" id="IPR013783">
    <property type="entry name" value="Ig-like_fold"/>
</dbReference>
<sequence length="769" mass="86577">MTLRCDVPYISKSSTLLWIKETDQTSNTTLVYNNSAYIILHNVDENSEGIYYCILQEDGSTKTVINRTLSVNQYSESKKLTIYRQSSSHSDLLLICKSKKKYHRLMWTLESRPNSKAVLIAVEKGGEVQVKGPIKPGGKTSTTYDSQIFILHISSVKFNYSGTYRCIVDDQNTFYTTTILRTIRVSAEPPGGVLRNQSVVLTCEVSNVSDSVKLVWLRMQGNRAVLVKQQMLNEKKKKKLLTVNVNSLSSNLLRWQCAVFTENTLRTVAPITISLISSATNAPRRSTETSTSPNQDTLTQESHIQTVILVTCAVTIIVLILLGLLVFKCWRKTFIGHDTVLNFQKEEEELHYASVTVAGCSQGDTQGAESWLKPNARSKIVANLKVQRGSDVTLRCDVPLFSESSTLLWIKDTGQTSNTTLVYNNSAYIILHNVDDHSEGIYYCKWIENGSVDTVINHTLIVTPYAEGKKHTIYRQSSSHSDLLLIFKSKKKYQRLMWIWESKRHSTTELIAVEKGGEVQVKGPIKLGQKTSTTYNGQFFILHISPVKFNYDGTYRCIPNDNDSPYTTTTLHTIRVSAEPSGGVLRNQSVVLTCEVSDVSDSVTLVWLRMEGNVMVLVKEQILNETNNKILLTVNVSSLQSDLLDWQCAVFTENTLRAVASVSSSSSTTDAAAGKITVVIVVTLFAGVLLGVLVYYWYRKQMPASEESEPVYMNISKTMNDRAQSYNTVGNRNPRPEVHLHNMHDWIYSKTVFKQNLYFKKSNHVYLKL</sequence>
<proteinExistence type="predicted"/>
<comment type="subcellular location">
    <subcellularLocation>
        <location evidence="1">Cell membrane</location>
        <topology evidence="1">Single-pass type I membrane protein</topology>
    </subcellularLocation>
</comment>
<keyword evidence="3 11" id="KW-0812">Transmembrane</keyword>
<feature type="transmembrane region" description="Helical" evidence="11">
    <location>
        <begin position="307"/>
        <end position="327"/>
    </location>
</feature>
<dbReference type="GO" id="GO:0071222">
    <property type="term" value="P:cellular response to lipopolysaccharide"/>
    <property type="evidence" value="ECO:0007669"/>
    <property type="project" value="TreeGrafter"/>
</dbReference>
<reference evidence="13" key="1">
    <citation type="submission" date="2021-02" db="EMBL/GenBank/DDBJ databases">
        <title>Comparative genomics reveals that relaxation of natural selection precedes convergent phenotypic evolution of cavefish.</title>
        <authorList>
            <person name="Peng Z."/>
        </authorList>
    </citation>
    <scope>NUCLEOTIDE SEQUENCE</scope>
    <source>
        <tissue evidence="13">Muscle</tissue>
    </source>
</reference>
<organism evidence="13 14">
    <name type="scientific">Triplophysa rosa</name>
    <name type="common">Cave loach</name>
    <dbReference type="NCBI Taxonomy" id="992332"/>
    <lineage>
        <taxon>Eukaryota</taxon>
        <taxon>Metazoa</taxon>
        <taxon>Chordata</taxon>
        <taxon>Craniata</taxon>
        <taxon>Vertebrata</taxon>
        <taxon>Euteleostomi</taxon>
        <taxon>Actinopterygii</taxon>
        <taxon>Neopterygii</taxon>
        <taxon>Teleostei</taxon>
        <taxon>Ostariophysi</taxon>
        <taxon>Cypriniformes</taxon>
        <taxon>Nemacheilidae</taxon>
        <taxon>Triplophysa</taxon>
    </lineage>
</organism>
<keyword evidence="7" id="KW-1015">Disulfide bond</keyword>
<dbReference type="InterPro" id="IPR007110">
    <property type="entry name" value="Ig-like_dom"/>
</dbReference>
<dbReference type="GO" id="GO:0009897">
    <property type="term" value="C:external side of plasma membrane"/>
    <property type="evidence" value="ECO:0007669"/>
    <property type="project" value="TreeGrafter"/>
</dbReference>
<evidence type="ECO:0000256" key="4">
    <source>
        <dbReference type="ARBA" id="ARBA00022729"/>
    </source>
</evidence>